<protein>
    <submittedName>
        <fullName evidence="1">7273_t:CDS:1</fullName>
    </submittedName>
</protein>
<sequence length="135" mass="15244">MAAGFEVLEEQLINDWKTVLSEGVTTKTIRAFYPVADLLEEEINALVDASSSNSRVVLLDFPAPSKPFRQRHKWSSSWTYMADGILSCLNANFIYASVDAGACYGSKGYIDFYVDDKKKWAIELLRDGDRLLEHQ</sequence>
<comment type="caution">
    <text evidence="1">The sequence shown here is derived from an EMBL/GenBank/DDBJ whole genome shotgun (WGS) entry which is preliminary data.</text>
</comment>
<evidence type="ECO:0000313" key="1">
    <source>
        <dbReference type="EMBL" id="CAG8496851.1"/>
    </source>
</evidence>
<dbReference type="Proteomes" id="UP000789570">
    <property type="component" value="Unassembled WGS sequence"/>
</dbReference>
<accession>A0A9N8ZIL0</accession>
<reference evidence="1" key="1">
    <citation type="submission" date="2021-06" db="EMBL/GenBank/DDBJ databases">
        <authorList>
            <person name="Kallberg Y."/>
            <person name="Tangrot J."/>
            <person name="Rosling A."/>
        </authorList>
    </citation>
    <scope>NUCLEOTIDE SEQUENCE</scope>
    <source>
        <strain evidence="1">UK204</strain>
    </source>
</reference>
<name>A0A9N8ZIL0_9GLOM</name>
<dbReference type="EMBL" id="CAJVPQ010000618">
    <property type="protein sequence ID" value="CAG8496851.1"/>
    <property type="molecule type" value="Genomic_DNA"/>
</dbReference>
<proteinExistence type="predicted"/>
<organism evidence="1 2">
    <name type="scientific">Funneliformis caledonium</name>
    <dbReference type="NCBI Taxonomy" id="1117310"/>
    <lineage>
        <taxon>Eukaryota</taxon>
        <taxon>Fungi</taxon>
        <taxon>Fungi incertae sedis</taxon>
        <taxon>Mucoromycota</taxon>
        <taxon>Glomeromycotina</taxon>
        <taxon>Glomeromycetes</taxon>
        <taxon>Glomerales</taxon>
        <taxon>Glomeraceae</taxon>
        <taxon>Funneliformis</taxon>
    </lineage>
</organism>
<gene>
    <name evidence="1" type="ORF">FCALED_LOCUS3501</name>
</gene>
<keyword evidence="2" id="KW-1185">Reference proteome</keyword>
<dbReference type="AlphaFoldDB" id="A0A9N8ZIL0"/>
<dbReference type="OrthoDB" id="2408259at2759"/>
<evidence type="ECO:0000313" key="2">
    <source>
        <dbReference type="Proteomes" id="UP000789570"/>
    </source>
</evidence>